<proteinExistence type="predicted"/>
<dbReference type="EMBL" id="JBBPBN010000015">
    <property type="protein sequence ID" value="KAK9023267.1"/>
    <property type="molecule type" value="Genomic_DNA"/>
</dbReference>
<protein>
    <submittedName>
        <fullName evidence="1">Uncharacterized protein</fullName>
    </submittedName>
</protein>
<evidence type="ECO:0000313" key="2">
    <source>
        <dbReference type="Proteomes" id="UP001396334"/>
    </source>
</evidence>
<dbReference type="Proteomes" id="UP001396334">
    <property type="component" value="Unassembled WGS sequence"/>
</dbReference>
<keyword evidence="2" id="KW-1185">Reference proteome</keyword>
<sequence>MQSAECRAFVLEVEIWQVMNLYAAITDFEADSSQTSSMRPVPTWDAIASPSCIHRAHIWLCLPRAGGKRKLVIFGPLNLAFQADMQDQWSISGLF</sequence>
<organism evidence="1 2">
    <name type="scientific">Hibiscus sabdariffa</name>
    <name type="common">roselle</name>
    <dbReference type="NCBI Taxonomy" id="183260"/>
    <lineage>
        <taxon>Eukaryota</taxon>
        <taxon>Viridiplantae</taxon>
        <taxon>Streptophyta</taxon>
        <taxon>Embryophyta</taxon>
        <taxon>Tracheophyta</taxon>
        <taxon>Spermatophyta</taxon>
        <taxon>Magnoliopsida</taxon>
        <taxon>eudicotyledons</taxon>
        <taxon>Gunneridae</taxon>
        <taxon>Pentapetalae</taxon>
        <taxon>rosids</taxon>
        <taxon>malvids</taxon>
        <taxon>Malvales</taxon>
        <taxon>Malvaceae</taxon>
        <taxon>Malvoideae</taxon>
        <taxon>Hibiscus</taxon>
    </lineage>
</organism>
<comment type="caution">
    <text evidence="1">The sequence shown here is derived from an EMBL/GenBank/DDBJ whole genome shotgun (WGS) entry which is preliminary data.</text>
</comment>
<name>A0ABR2SDK5_9ROSI</name>
<accession>A0ABR2SDK5</accession>
<evidence type="ECO:0000313" key="1">
    <source>
        <dbReference type="EMBL" id="KAK9023267.1"/>
    </source>
</evidence>
<gene>
    <name evidence="1" type="ORF">V6N11_003492</name>
</gene>
<reference evidence="1 2" key="1">
    <citation type="journal article" date="2024" name="G3 (Bethesda)">
        <title>Genome assembly of Hibiscus sabdariffa L. provides insights into metabolisms of medicinal natural products.</title>
        <authorList>
            <person name="Kim T."/>
        </authorList>
    </citation>
    <scope>NUCLEOTIDE SEQUENCE [LARGE SCALE GENOMIC DNA]</scope>
    <source>
        <strain evidence="1">TK-2024</strain>
        <tissue evidence="1">Old leaves</tissue>
    </source>
</reference>